<comment type="similarity">
    <text evidence="1 2">Belongs to the serpin family.</text>
</comment>
<sequence length="327" mass="37706">MIYLAANGRTKQELHNVLGGTASENELRVHFAKLLGNMANVENENYTLHLANRFYLQQGLLRKRNIKRTLELYYNESLHYFENGRKHEFVKEVDEWISSETNSEITELIAGNSINQETKMLLLSSIYFNGTWLSQFFPQGTREMNFYISENKLKKVPMMTQTNYFYYYEDSSAKVVKLPYVDRKIEMLLIMPKKRFGLLNVLRNLTGNDLLRYFYHGAPRRVELRLPKFELIGKRDLKETLQKFGITHAFSISAEFTKLTFITIFVNNVMHASSIAVNEKGTGSVAYTGACSGDPLSATEEFIADQPFLFAIVHDRTTISFAGQFGF</sequence>
<dbReference type="InterPro" id="IPR036186">
    <property type="entry name" value="Serpin_sf"/>
</dbReference>
<dbReference type="InterPro" id="IPR042178">
    <property type="entry name" value="Serpin_sf_1"/>
</dbReference>
<dbReference type="GO" id="GO:0004867">
    <property type="term" value="F:serine-type endopeptidase inhibitor activity"/>
    <property type="evidence" value="ECO:0007669"/>
    <property type="project" value="InterPro"/>
</dbReference>
<dbReference type="EMBL" id="KZ270276">
    <property type="protein sequence ID" value="OZC05995.1"/>
    <property type="molecule type" value="Genomic_DNA"/>
</dbReference>
<feature type="domain" description="Serpin" evidence="3">
    <location>
        <begin position="1"/>
        <end position="325"/>
    </location>
</feature>
<accession>A0A238BMY8</accession>
<reference evidence="4 5" key="1">
    <citation type="submission" date="2015-12" db="EMBL/GenBank/DDBJ databases">
        <title>Draft genome of the nematode, Onchocerca flexuosa.</title>
        <authorList>
            <person name="Mitreva M."/>
        </authorList>
    </citation>
    <scope>NUCLEOTIDE SEQUENCE [LARGE SCALE GENOMIC DNA]</scope>
    <source>
        <strain evidence="4">Red Deer</strain>
    </source>
</reference>
<organism evidence="4 5">
    <name type="scientific">Onchocerca flexuosa</name>
    <dbReference type="NCBI Taxonomy" id="387005"/>
    <lineage>
        <taxon>Eukaryota</taxon>
        <taxon>Metazoa</taxon>
        <taxon>Ecdysozoa</taxon>
        <taxon>Nematoda</taxon>
        <taxon>Chromadorea</taxon>
        <taxon>Rhabditida</taxon>
        <taxon>Spirurina</taxon>
        <taxon>Spiruromorpha</taxon>
        <taxon>Filarioidea</taxon>
        <taxon>Onchocercidae</taxon>
        <taxon>Onchocerca</taxon>
    </lineage>
</organism>
<dbReference type="CDD" id="cd00172">
    <property type="entry name" value="serpin"/>
    <property type="match status" value="1"/>
</dbReference>
<dbReference type="Gene3D" id="2.30.39.10">
    <property type="entry name" value="Alpha-1-antitrypsin, domain 1"/>
    <property type="match status" value="1"/>
</dbReference>
<evidence type="ECO:0000259" key="3">
    <source>
        <dbReference type="SMART" id="SM00093"/>
    </source>
</evidence>
<gene>
    <name evidence="4" type="ORF">X798_07023</name>
</gene>
<dbReference type="PANTHER" id="PTHR11461">
    <property type="entry name" value="SERINE PROTEASE INHIBITOR, SERPIN"/>
    <property type="match status" value="1"/>
</dbReference>
<dbReference type="InterPro" id="IPR042185">
    <property type="entry name" value="Serpin_sf_2"/>
</dbReference>
<evidence type="ECO:0000256" key="2">
    <source>
        <dbReference type="RuleBase" id="RU000411"/>
    </source>
</evidence>
<dbReference type="OrthoDB" id="9518664at2759"/>
<dbReference type="PANTHER" id="PTHR11461:SF211">
    <property type="entry name" value="GH10112P-RELATED"/>
    <property type="match status" value="1"/>
</dbReference>
<dbReference type="InterPro" id="IPR023796">
    <property type="entry name" value="Serpin_dom"/>
</dbReference>
<dbReference type="SUPFAM" id="SSF56574">
    <property type="entry name" value="Serpins"/>
    <property type="match status" value="1"/>
</dbReference>
<proteinExistence type="inferred from homology"/>
<protein>
    <submittedName>
        <fullName evidence="4">Serine proteinase inhibitor</fullName>
    </submittedName>
</protein>
<evidence type="ECO:0000313" key="4">
    <source>
        <dbReference type="EMBL" id="OZC05995.1"/>
    </source>
</evidence>
<dbReference type="InterPro" id="IPR023795">
    <property type="entry name" value="Serpin_CS"/>
</dbReference>
<dbReference type="AlphaFoldDB" id="A0A238BMY8"/>
<dbReference type="Gene3D" id="3.30.497.10">
    <property type="entry name" value="Antithrombin, subunit I, domain 2"/>
    <property type="match status" value="1"/>
</dbReference>
<evidence type="ECO:0000313" key="5">
    <source>
        <dbReference type="Proteomes" id="UP000242913"/>
    </source>
</evidence>
<dbReference type="GO" id="GO:0005615">
    <property type="term" value="C:extracellular space"/>
    <property type="evidence" value="ECO:0007669"/>
    <property type="project" value="InterPro"/>
</dbReference>
<dbReference type="InterPro" id="IPR000215">
    <property type="entry name" value="Serpin_fam"/>
</dbReference>
<evidence type="ECO:0000256" key="1">
    <source>
        <dbReference type="ARBA" id="ARBA00009500"/>
    </source>
</evidence>
<dbReference type="Pfam" id="PF00079">
    <property type="entry name" value="Serpin"/>
    <property type="match status" value="1"/>
</dbReference>
<dbReference type="Proteomes" id="UP000242913">
    <property type="component" value="Unassembled WGS sequence"/>
</dbReference>
<name>A0A238BMY8_9BILA</name>
<dbReference type="SMART" id="SM00093">
    <property type="entry name" value="SERPIN"/>
    <property type="match status" value="1"/>
</dbReference>
<dbReference type="PROSITE" id="PS00284">
    <property type="entry name" value="SERPIN"/>
    <property type="match status" value="1"/>
</dbReference>
<keyword evidence="5" id="KW-1185">Reference proteome</keyword>